<keyword evidence="5" id="KW-1003">Cell membrane</keyword>
<sequence>MGKAGIVGLICCCFSLILTVVSTALPYWYQYTERDTEFFFVVSSGLWMFCSKRYKEVEANCREITDVPEYFLAVRALVLMGLFIVAIANILGFVGIFVTRQRKNIFLTAGVISISAGICMLTGAFVFVGRTNYLAHGEFVQYLAGFPLTLVAGVAGIIAGILFICARPSEEHQSSSPLLH</sequence>
<comment type="similarity">
    <text evidence="3">Belongs to the claudin family.</text>
</comment>
<keyword evidence="9 10" id="KW-0472">Membrane</keyword>
<feature type="transmembrane region" description="Helical" evidence="10">
    <location>
        <begin position="105"/>
        <end position="127"/>
    </location>
</feature>
<evidence type="ECO:0000256" key="6">
    <source>
        <dbReference type="ARBA" id="ARBA00022692"/>
    </source>
</evidence>
<gene>
    <name evidence="11" type="ORF">ACJMK2_003868</name>
</gene>
<dbReference type="GO" id="GO:0005923">
    <property type="term" value="C:bicellular tight junction"/>
    <property type="evidence" value="ECO:0007669"/>
    <property type="project" value="UniProtKB-SubCell"/>
</dbReference>
<evidence type="ECO:0000256" key="4">
    <source>
        <dbReference type="ARBA" id="ARBA00022427"/>
    </source>
</evidence>
<dbReference type="Proteomes" id="UP001634394">
    <property type="component" value="Unassembled WGS sequence"/>
</dbReference>
<evidence type="ECO:0000256" key="9">
    <source>
        <dbReference type="ARBA" id="ARBA00023136"/>
    </source>
</evidence>
<feature type="transmembrane region" description="Helical" evidence="10">
    <location>
        <begin position="76"/>
        <end position="98"/>
    </location>
</feature>
<dbReference type="Gene3D" id="1.20.140.150">
    <property type="match status" value="1"/>
</dbReference>
<evidence type="ECO:0000256" key="8">
    <source>
        <dbReference type="ARBA" id="ARBA00022989"/>
    </source>
</evidence>
<evidence type="ECO:0000256" key="7">
    <source>
        <dbReference type="ARBA" id="ARBA00022949"/>
    </source>
</evidence>
<keyword evidence="8 10" id="KW-1133">Transmembrane helix</keyword>
<reference evidence="11 12" key="1">
    <citation type="submission" date="2024-11" db="EMBL/GenBank/DDBJ databases">
        <title>Chromosome-level genome assembly of the freshwater bivalve Anodonta woodiana.</title>
        <authorList>
            <person name="Chen X."/>
        </authorList>
    </citation>
    <scope>NUCLEOTIDE SEQUENCE [LARGE SCALE GENOMIC DNA]</scope>
    <source>
        <strain evidence="11">MN2024</strain>
        <tissue evidence="11">Gills</tissue>
    </source>
</reference>
<evidence type="ECO:0000256" key="5">
    <source>
        <dbReference type="ARBA" id="ARBA00022475"/>
    </source>
</evidence>
<evidence type="ECO:0008006" key="13">
    <source>
        <dbReference type="Google" id="ProtNLM"/>
    </source>
</evidence>
<evidence type="ECO:0000256" key="1">
    <source>
        <dbReference type="ARBA" id="ARBA00004435"/>
    </source>
</evidence>
<organism evidence="11 12">
    <name type="scientific">Sinanodonta woodiana</name>
    <name type="common">Chinese pond mussel</name>
    <name type="synonym">Anodonta woodiana</name>
    <dbReference type="NCBI Taxonomy" id="1069815"/>
    <lineage>
        <taxon>Eukaryota</taxon>
        <taxon>Metazoa</taxon>
        <taxon>Spiralia</taxon>
        <taxon>Lophotrochozoa</taxon>
        <taxon>Mollusca</taxon>
        <taxon>Bivalvia</taxon>
        <taxon>Autobranchia</taxon>
        <taxon>Heteroconchia</taxon>
        <taxon>Palaeoheterodonta</taxon>
        <taxon>Unionida</taxon>
        <taxon>Unionoidea</taxon>
        <taxon>Unionidae</taxon>
        <taxon>Unioninae</taxon>
        <taxon>Sinanodonta</taxon>
    </lineage>
</organism>
<evidence type="ECO:0000256" key="10">
    <source>
        <dbReference type="SAM" id="Phobius"/>
    </source>
</evidence>
<keyword evidence="12" id="KW-1185">Reference proteome</keyword>
<evidence type="ECO:0000256" key="3">
    <source>
        <dbReference type="ARBA" id="ARBA00008295"/>
    </source>
</evidence>
<keyword evidence="4" id="KW-0796">Tight junction</keyword>
<proteinExistence type="inferred from homology"/>
<keyword evidence="6 10" id="KW-0812">Transmembrane</keyword>
<feature type="transmembrane region" description="Helical" evidence="10">
    <location>
        <begin position="7"/>
        <end position="29"/>
    </location>
</feature>
<comment type="subcellular location">
    <subcellularLocation>
        <location evidence="1">Cell junction</location>
        <location evidence="1">Tight junction</location>
    </subcellularLocation>
    <subcellularLocation>
        <location evidence="2">Cell membrane</location>
        <topology evidence="2">Multi-pass membrane protein</topology>
    </subcellularLocation>
</comment>
<evidence type="ECO:0000313" key="12">
    <source>
        <dbReference type="Proteomes" id="UP001634394"/>
    </source>
</evidence>
<comment type="caution">
    <text evidence="11">The sequence shown here is derived from an EMBL/GenBank/DDBJ whole genome shotgun (WGS) entry which is preliminary data.</text>
</comment>
<dbReference type="Pfam" id="PF00822">
    <property type="entry name" value="PMP22_Claudin"/>
    <property type="match status" value="1"/>
</dbReference>
<protein>
    <recommendedName>
        <fullName evidence="13">Claudin</fullName>
    </recommendedName>
</protein>
<feature type="transmembrane region" description="Helical" evidence="10">
    <location>
        <begin position="139"/>
        <end position="166"/>
    </location>
</feature>
<evidence type="ECO:0000256" key="2">
    <source>
        <dbReference type="ARBA" id="ARBA00004651"/>
    </source>
</evidence>
<dbReference type="InterPro" id="IPR006187">
    <property type="entry name" value="Claudin"/>
</dbReference>
<keyword evidence="7" id="KW-0965">Cell junction</keyword>
<dbReference type="PANTHER" id="PTHR12002">
    <property type="entry name" value="CLAUDIN"/>
    <property type="match status" value="1"/>
</dbReference>
<name>A0ABD3Y2G4_SINWO</name>
<dbReference type="GO" id="GO:0005886">
    <property type="term" value="C:plasma membrane"/>
    <property type="evidence" value="ECO:0007669"/>
    <property type="project" value="UniProtKB-SubCell"/>
</dbReference>
<accession>A0ABD3Y2G4</accession>
<dbReference type="AlphaFoldDB" id="A0ABD3Y2G4"/>
<evidence type="ECO:0000313" key="11">
    <source>
        <dbReference type="EMBL" id="KAL3891613.1"/>
    </source>
</evidence>
<dbReference type="EMBL" id="JBJQND010000001">
    <property type="protein sequence ID" value="KAL3891613.1"/>
    <property type="molecule type" value="Genomic_DNA"/>
</dbReference>
<dbReference type="InterPro" id="IPR004031">
    <property type="entry name" value="PMP22/EMP/MP20/Claudin"/>
</dbReference>